<proteinExistence type="predicted"/>
<evidence type="ECO:0000313" key="2">
    <source>
        <dbReference type="Proteomes" id="UP000269945"/>
    </source>
</evidence>
<name>A0A9X9PV42_GULGU</name>
<feature type="non-terminal residue" evidence="1">
    <location>
        <position position="60"/>
    </location>
</feature>
<accession>A0A9X9PV42</accession>
<sequence>MKCGLPGCLRMSPSEEAEMTCVPHHLLVRNECYRLPETVPSVSKYYHKYIICSVNLLDKP</sequence>
<evidence type="ECO:0000313" key="1">
    <source>
        <dbReference type="EMBL" id="VCW67545.1"/>
    </source>
</evidence>
<dbReference type="EMBL" id="CYRY02002815">
    <property type="protein sequence ID" value="VCW67545.1"/>
    <property type="molecule type" value="Genomic_DNA"/>
</dbReference>
<protein>
    <submittedName>
        <fullName evidence="1">Uncharacterized protein</fullName>
    </submittedName>
</protein>
<keyword evidence="2" id="KW-1185">Reference proteome</keyword>
<dbReference type="Proteomes" id="UP000269945">
    <property type="component" value="Unassembled WGS sequence"/>
</dbReference>
<reference evidence="1 2" key="1">
    <citation type="submission" date="2018-10" db="EMBL/GenBank/DDBJ databases">
        <authorList>
            <person name="Ekblom R."/>
            <person name="Jareborg N."/>
        </authorList>
    </citation>
    <scope>NUCLEOTIDE SEQUENCE [LARGE SCALE GENOMIC DNA]</scope>
    <source>
        <tissue evidence="1">Muscle</tissue>
    </source>
</reference>
<gene>
    <name evidence="1" type="ORF">BN2614_LOCUS1</name>
</gene>
<organism evidence="1 2">
    <name type="scientific">Gulo gulo</name>
    <name type="common">Wolverine</name>
    <name type="synonym">Gluton</name>
    <dbReference type="NCBI Taxonomy" id="48420"/>
    <lineage>
        <taxon>Eukaryota</taxon>
        <taxon>Metazoa</taxon>
        <taxon>Chordata</taxon>
        <taxon>Craniata</taxon>
        <taxon>Vertebrata</taxon>
        <taxon>Euteleostomi</taxon>
        <taxon>Mammalia</taxon>
        <taxon>Eutheria</taxon>
        <taxon>Laurasiatheria</taxon>
        <taxon>Carnivora</taxon>
        <taxon>Caniformia</taxon>
        <taxon>Musteloidea</taxon>
        <taxon>Mustelidae</taxon>
        <taxon>Guloninae</taxon>
        <taxon>Gulo</taxon>
    </lineage>
</organism>
<dbReference type="AlphaFoldDB" id="A0A9X9PV42"/>
<comment type="caution">
    <text evidence="1">The sequence shown here is derived from an EMBL/GenBank/DDBJ whole genome shotgun (WGS) entry which is preliminary data.</text>
</comment>